<keyword evidence="3" id="KW-0378">Hydrolase</keyword>
<dbReference type="GO" id="GO:0016740">
    <property type="term" value="F:transferase activity"/>
    <property type="evidence" value="ECO:0007669"/>
    <property type="project" value="UniProtKB-KW"/>
</dbReference>
<keyword evidence="4" id="KW-1185">Reference proteome</keyword>
<comment type="caution">
    <text evidence="3">The sequence shown here is derived from an EMBL/GenBank/DDBJ whole genome shotgun (WGS) entry which is preliminary data.</text>
</comment>
<dbReference type="AlphaFoldDB" id="A0A5B1LLD2"/>
<keyword evidence="3" id="KW-0808">Transferase</keyword>
<gene>
    <name evidence="3" type="ORF">F0U44_04445</name>
</gene>
<reference evidence="3 4" key="1">
    <citation type="submission" date="2019-09" db="EMBL/GenBank/DDBJ databases">
        <title>Nocardioides panacisoli sp. nov., isolated from the soil of a ginseng field.</title>
        <authorList>
            <person name="Cho C."/>
        </authorList>
    </citation>
    <scope>NUCLEOTIDE SEQUENCE [LARGE SCALE GENOMIC DNA]</scope>
    <source>
        <strain evidence="3 4">BN130099</strain>
    </source>
</reference>
<dbReference type="RefSeq" id="WP_149727001.1">
    <property type="nucleotide sequence ID" value="NZ_VUJV01000001.1"/>
</dbReference>
<dbReference type="PANTHER" id="PTHR10151">
    <property type="entry name" value="ECTONUCLEOTIDE PYROPHOSPHATASE/PHOSPHODIESTERASE"/>
    <property type="match status" value="1"/>
</dbReference>
<evidence type="ECO:0000256" key="2">
    <source>
        <dbReference type="SAM" id="Phobius"/>
    </source>
</evidence>
<dbReference type="PANTHER" id="PTHR10151:SF120">
    <property type="entry name" value="BIS(5'-ADENOSYL)-TRIPHOSPHATASE"/>
    <property type="match status" value="1"/>
</dbReference>
<keyword evidence="2" id="KW-1133">Transmembrane helix</keyword>
<feature type="region of interest" description="Disordered" evidence="1">
    <location>
        <begin position="37"/>
        <end position="81"/>
    </location>
</feature>
<organism evidence="3 4">
    <name type="scientific">Nocardioides humilatus</name>
    <dbReference type="NCBI Taxonomy" id="2607660"/>
    <lineage>
        <taxon>Bacteria</taxon>
        <taxon>Bacillati</taxon>
        <taxon>Actinomycetota</taxon>
        <taxon>Actinomycetes</taxon>
        <taxon>Propionibacteriales</taxon>
        <taxon>Nocardioidaceae</taxon>
        <taxon>Nocardioides</taxon>
    </lineage>
</organism>
<sequence length="384" mass="40141">MSNLTPPRPRGTAATVALVALVVAIAMGGLWWAQHRDPASGGDGASPTPSERTLGHTAGATKKHPKKGDNNQPGGDRGLGDRAEDLAAAAPSDPRVVVISVDGLGSRWVTPSTTPTIADLLATGAGTLNARTEVEKTVTLPNHTGMVTGIRVDAAQGGHGVTWNHTSTRSVAPGTSSVFSMIGAAGGTSSVFAGKDKFEMWGRAWPGMIQPLTINEDQPALVSSAIEELRTTDDDLLFLHLAGPDSAGHAQGWGSPSYLRAVARADADIHRVVSAILDDDELADDVFVIVTADHGGLPGQRVHLDRTRSEDFTIPFVVWGPGIAQGDLYALNPDYRDPGTQQLGYDGPQPVRNGDVANLVTDLLGIDAVEGSEFDAAHDLDVEK</sequence>
<dbReference type="Proteomes" id="UP000325003">
    <property type="component" value="Unassembled WGS sequence"/>
</dbReference>
<dbReference type="Pfam" id="PF01663">
    <property type="entry name" value="Phosphodiest"/>
    <property type="match status" value="1"/>
</dbReference>
<evidence type="ECO:0000256" key="1">
    <source>
        <dbReference type="SAM" id="MobiDB-lite"/>
    </source>
</evidence>
<protein>
    <submittedName>
        <fullName evidence="3">Sulfatase-like hydrolase/transferase</fullName>
    </submittedName>
</protein>
<keyword evidence="2" id="KW-0472">Membrane</keyword>
<dbReference type="Gene3D" id="3.40.720.10">
    <property type="entry name" value="Alkaline Phosphatase, subunit A"/>
    <property type="match status" value="1"/>
</dbReference>
<evidence type="ECO:0000313" key="3">
    <source>
        <dbReference type="EMBL" id="KAA1421541.1"/>
    </source>
</evidence>
<evidence type="ECO:0000313" key="4">
    <source>
        <dbReference type="Proteomes" id="UP000325003"/>
    </source>
</evidence>
<name>A0A5B1LLD2_9ACTN</name>
<dbReference type="SUPFAM" id="SSF53649">
    <property type="entry name" value="Alkaline phosphatase-like"/>
    <property type="match status" value="1"/>
</dbReference>
<dbReference type="InterPro" id="IPR017850">
    <property type="entry name" value="Alkaline_phosphatase_core_sf"/>
</dbReference>
<proteinExistence type="predicted"/>
<dbReference type="GO" id="GO:0016787">
    <property type="term" value="F:hydrolase activity"/>
    <property type="evidence" value="ECO:0007669"/>
    <property type="project" value="UniProtKB-KW"/>
</dbReference>
<dbReference type="EMBL" id="VUJV01000001">
    <property type="protein sequence ID" value="KAA1421541.1"/>
    <property type="molecule type" value="Genomic_DNA"/>
</dbReference>
<feature type="transmembrane region" description="Helical" evidence="2">
    <location>
        <begin position="12"/>
        <end position="33"/>
    </location>
</feature>
<reference evidence="3 4" key="2">
    <citation type="submission" date="2019-09" db="EMBL/GenBank/DDBJ databases">
        <authorList>
            <person name="Jin C."/>
        </authorList>
    </citation>
    <scope>NUCLEOTIDE SEQUENCE [LARGE SCALE GENOMIC DNA]</scope>
    <source>
        <strain evidence="3 4">BN130099</strain>
    </source>
</reference>
<keyword evidence="2" id="KW-0812">Transmembrane</keyword>
<dbReference type="InterPro" id="IPR002591">
    <property type="entry name" value="Phosphodiest/P_Trfase"/>
</dbReference>
<accession>A0A5B1LLD2</accession>